<feature type="transmembrane region" description="Helical" evidence="1">
    <location>
        <begin position="12"/>
        <end position="29"/>
    </location>
</feature>
<organism evidence="2 3">
    <name type="scientific">Tetrabaena socialis</name>
    <dbReference type="NCBI Taxonomy" id="47790"/>
    <lineage>
        <taxon>Eukaryota</taxon>
        <taxon>Viridiplantae</taxon>
        <taxon>Chlorophyta</taxon>
        <taxon>core chlorophytes</taxon>
        <taxon>Chlorophyceae</taxon>
        <taxon>CS clade</taxon>
        <taxon>Chlamydomonadales</taxon>
        <taxon>Tetrabaenaceae</taxon>
        <taxon>Tetrabaena</taxon>
    </lineage>
</organism>
<protein>
    <submittedName>
        <fullName evidence="2">Uncharacterized protein</fullName>
    </submittedName>
</protein>
<comment type="caution">
    <text evidence="2">The sequence shown here is derived from an EMBL/GenBank/DDBJ whole genome shotgun (WGS) entry which is preliminary data.</text>
</comment>
<accession>A0A2J8A1F1</accession>
<evidence type="ECO:0000313" key="3">
    <source>
        <dbReference type="Proteomes" id="UP000236333"/>
    </source>
</evidence>
<evidence type="ECO:0000313" key="2">
    <source>
        <dbReference type="EMBL" id="PNH06352.1"/>
    </source>
</evidence>
<dbReference type="OrthoDB" id="10549071at2759"/>
<keyword evidence="1" id="KW-0472">Membrane</keyword>
<dbReference type="EMBL" id="PGGS01000241">
    <property type="protein sequence ID" value="PNH06352.1"/>
    <property type="molecule type" value="Genomic_DNA"/>
</dbReference>
<dbReference type="Proteomes" id="UP000236333">
    <property type="component" value="Unassembled WGS sequence"/>
</dbReference>
<reference evidence="2 3" key="1">
    <citation type="journal article" date="2017" name="Mol. Biol. Evol.">
        <title>The 4-celled Tetrabaena socialis nuclear genome reveals the essential components for genetic control of cell number at the origin of multicellularity in the volvocine lineage.</title>
        <authorList>
            <person name="Featherston J."/>
            <person name="Arakaki Y."/>
            <person name="Hanschen E.R."/>
            <person name="Ferris P.J."/>
            <person name="Michod R.E."/>
            <person name="Olson B.J.S.C."/>
            <person name="Nozaki H."/>
            <person name="Durand P.M."/>
        </authorList>
    </citation>
    <scope>NUCLEOTIDE SEQUENCE [LARGE SCALE GENOMIC DNA]</scope>
    <source>
        <strain evidence="2 3">NIES-571</strain>
    </source>
</reference>
<sequence length="98" mass="10993">MVGLEKPWEQYGLFITSGAALVAAYKYAATSRAAFKAQLLPEGSPERRDLMARYLMTPQQVEFAPYWSRTLRLKGLAALTAPLLWIAWRSSMPEGTRA</sequence>
<keyword evidence="1" id="KW-1133">Transmembrane helix</keyword>
<keyword evidence="1" id="KW-0812">Transmembrane</keyword>
<keyword evidence="3" id="KW-1185">Reference proteome</keyword>
<dbReference type="AlphaFoldDB" id="A0A2J8A1F1"/>
<proteinExistence type="predicted"/>
<evidence type="ECO:0000256" key="1">
    <source>
        <dbReference type="SAM" id="Phobius"/>
    </source>
</evidence>
<name>A0A2J8A1F1_9CHLO</name>
<gene>
    <name evidence="2" type="ORF">TSOC_007271</name>
</gene>